<protein>
    <submittedName>
        <fullName evidence="1">Uncharacterized protein</fullName>
    </submittedName>
</protein>
<reference evidence="1" key="1">
    <citation type="submission" date="2023-06" db="EMBL/GenBank/DDBJ databases">
        <authorList>
            <consortium name="Lawrence Berkeley National Laboratory"/>
            <person name="Ahrendt S."/>
            <person name="Sahu N."/>
            <person name="Indic B."/>
            <person name="Wong-Bajracharya J."/>
            <person name="Merenyi Z."/>
            <person name="Ke H.-M."/>
            <person name="Monk M."/>
            <person name="Kocsube S."/>
            <person name="Drula E."/>
            <person name="Lipzen A."/>
            <person name="Balint B."/>
            <person name="Henrissat B."/>
            <person name="Andreopoulos B."/>
            <person name="Martin F.M."/>
            <person name="Harder C.B."/>
            <person name="Rigling D."/>
            <person name="Ford K.L."/>
            <person name="Foster G.D."/>
            <person name="Pangilinan J."/>
            <person name="Papanicolaou A."/>
            <person name="Barry K."/>
            <person name="LaButti K."/>
            <person name="Viragh M."/>
            <person name="Koriabine M."/>
            <person name="Yan M."/>
            <person name="Riley R."/>
            <person name="Champramary S."/>
            <person name="Plett K.L."/>
            <person name="Tsai I.J."/>
            <person name="Slot J."/>
            <person name="Sipos G."/>
            <person name="Plett J."/>
            <person name="Nagy L.G."/>
            <person name="Grigoriev I.V."/>
        </authorList>
    </citation>
    <scope>NUCLEOTIDE SEQUENCE</scope>
    <source>
        <strain evidence="1">ICMP 16352</strain>
    </source>
</reference>
<dbReference type="AlphaFoldDB" id="A0AA39U981"/>
<gene>
    <name evidence="1" type="ORF">IW261DRAFT_1594292</name>
</gene>
<proteinExistence type="predicted"/>
<keyword evidence="2" id="KW-1185">Reference proteome</keyword>
<dbReference type="Proteomes" id="UP001175227">
    <property type="component" value="Unassembled WGS sequence"/>
</dbReference>
<name>A0AA39U981_9AGAR</name>
<dbReference type="EMBL" id="JAUEPR010000015">
    <property type="protein sequence ID" value="KAK0477808.1"/>
    <property type="molecule type" value="Genomic_DNA"/>
</dbReference>
<organism evidence="1 2">
    <name type="scientific">Armillaria novae-zelandiae</name>
    <dbReference type="NCBI Taxonomy" id="153914"/>
    <lineage>
        <taxon>Eukaryota</taxon>
        <taxon>Fungi</taxon>
        <taxon>Dikarya</taxon>
        <taxon>Basidiomycota</taxon>
        <taxon>Agaricomycotina</taxon>
        <taxon>Agaricomycetes</taxon>
        <taxon>Agaricomycetidae</taxon>
        <taxon>Agaricales</taxon>
        <taxon>Marasmiineae</taxon>
        <taxon>Physalacriaceae</taxon>
        <taxon>Armillaria</taxon>
    </lineage>
</organism>
<evidence type="ECO:0000313" key="2">
    <source>
        <dbReference type="Proteomes" id="UP001175227"/>
    </source>
</evidence>
<evidence type="ECO:0000313" key="1">
    <source>
        <dbReference type="EMBL" id="KAK0477808.1"/>
    </source>
</evidence>
<accession>A0AA39U981</accession>
<comment type="caution">
    <text evidence="1">The sequence shown here is derived from an EMBL/GenBank/DDBJ whole genome shotgun (WGS) entry which is preliminary data.</text>
</comment>
<sequence length="212" mass="23946">MVFVGKSSDSIVKQENNTSCREGGRLFLCKRRTALHVQIYGLDLTLMVLRALRQNSDIRVLICSEFEFKFELGIDRIYYCGVKPFINTVIASVEQSCLADIQQLYINVGTGNPRQILGAERFRMAIAIYYSILTEPVPVVIHSTSSYGVVDHAALQNAAYPKFIKVGGEEYVPARDPQRFLYSFIVENRSRNGVRCVEPSRIVIGSKWEPSI</sequence>